<dbReference type="AlphaFoldDB" id="A0A6G0ZCB9"/>
<evidence type="ECO:0000256" key="3">
    <source>
        <dbReference type="ARBA" id="ARBA00022525"/>
    </source>
</evidence>
<accession>A0A6G0ZCB9</accession>
<dbReference type="Proteomes" id="UP000478052">
    <property type="component" value="Unassembled WGS sequence"/>
</dbReference>
<dbReference type="InterPro" id="IPR052295">
    <property type="entry name" value="Odorant-binding_protein"/>
</dbReference>
<name>A0A6G0ZCB9_APHCR</name>
<keyword evidence="3" id="KW-0964">Secreted</keyword>
<dbReference type="Pfam" id="PF01395">
    <property type="entry name" value="PBP_GOBP"/>
    <property type="match status" value="1"/>
</dbReference>
<dbReference type="OrthoDB" id="7730192at2759"/>
<dbReference type="InterPro" id="IPR036728">
    <property type="entry name" value="PBP_GOBP_sf"/>
</dbReference>
<dbReference type="PANTHER" id="PTHR21066">
    <property type="entry name" value="ODORANT-BINDING PROTEIN 59A-RELATED"/>
    <property type="match status" value="1"/>
</dbReference>
<feature type="signal peptide" evidence="4">
    <location>
        <begin position="1"/>
        <end position="19"/>
    </location>
</feature>
<evidence type="ECO:0000313" key="6">
    <source>
        <dbReference type="Proteomes" id="UP000478052"/>
    </source>
</evidence>
<evidence type="ECO:0000256" key="1">
    <source>
        <dbReference type="ARBA" id="ARBA00004613"/>
    </source>
</evidence>
<comment type="subcellular location">
    <subcellularLocation>
        <location evidence="1">Secreted</location>
    </subcellularLocation>
</comment>
<keyword evidence="6" id="KW-1185">Reference proteome</keyword>
<organism evidence="5 6">
    <name type="scientific">Aphis craccivora</name>
    <name type="common">Cowpea aphid</name>
    <dbReference type="NCBI Taxonomy" id="307492"/>
    <lineage>
        <taxon>Eukaryota</taxon>
        <taxon>Metazoa</taxon>
        <taxon>Ecdysozoa</taxon>
        <taxon>Arthropoda</taxon>
        <taxon>Hexapoda</taxon>
        <taxon>Insecta</taxon>
        <taxon>Pterygota</taxon>
        <taxon>Neoptera</taxon>
        <taxon>Paraneoptera</taxon>
        <taxon>Hemiptera</taxon>
        <taxon>Sternorrhyncha</taxon>
        <taxon>Aphidomorpha</taxon>
        <taxon>Aphidoidea</taxon>
        <taxon>Aphididae</taxon>
        <taxon>Aphidini</taxon>
        <taxon>Aphis</taxon>
        <taxon>Aphis</taxon>
    </lineage>
</organism>
<dbReference type="PANTHER" id="PTHR21066:SF3">
    <property type="entry name" value="IP02236P"/>
    <property type="match status" value="1"/>
</dbReference>
<keyword evidence="4" id="KW-0732">Signal</keyword>
<feature type="chain" id="PRO_5026318810" evidence="4">
    <location>
        <begin position="20"/>
        <end position="213"/>
    </location>
</feature>
<proteinExistence type="inferred from homology"/>
<protein>
    <submittedName>
        <fullName evidence="5">Odorant-binding protein 6 isoform X1</fullName>
    </submittedName>
</protein>
<dbReference type="GO" id="GO:0005576">
    <property type="term" value="C:extracellular region"/>
    <property type="evidence" value="ECO:0007669"/>
    <property type="project" value="UniProtKB-SubCell"/>
</dbReference>
<evidence type="ECO:0000256" key="4">
    <source>
        <dbReference type="SAM" id="SignalP"/>
    </source>
</evidence>
<dbReference type="EMBL" id="VUJU01000783">
    <property type="protein sequence ID" value="KAF0768370.1"/>
    <property type="molecule type" value="Genomic_DNA"/>
</dbReference>
<dbReference type="Gene3D" id="1.10.238.270">
    <property type="match status" value="1"/>
</dbReference>
<reference evidence="5 6" key="1">
    <citation type="submission" date="2019-08" db="EMBL/GenBank/DDBJ databases">
        <title>Whole genome of Aphis craccivora.</title>
        <authorList>
            <person name="Voronova N.V."/>
            <person name="Shulinski R.S."/>
            <person name="Bandarenka Y.V."/>
            <person name="Zhorov D.G."/>
            <person name="Warner D."/>
        </authorList>
    </citation>
    <scope>NUCLEOTIDE SEQUENCE [LARGE SCALE GENOMIC DNA]</scope>
    <source>
        <strain evidence="5">180601</strain>
        <tissue evidence="5">Whole Body</tissue>
    </source>
</reference>
<comment type="similarity">
    <text evidence="2">Belongs to the PBP/GOBP family.</text>
</comment>
<dbReference type="SUPFAM" id="SSF47565">
    <property type="entry name" value="Insect pheromone/odorant-binding proteins"/>
    <property type="match status" value="1"/>
</dbReference>
<evidence type="ECO:0000313" key="5">
    <source>
        <dbReference type="EMBL" id="KAF0768370.1"/>
    </source>
</evidence>
<gene>
    <name evidence="5" type="ORF">FWK35_00001222</name>
</gene>
<dbReference type="GO" id="GO:0005549">
    <property type="term" value="F:odorant binding"/>
    <property type="evidence" value="ECO:0007669"/>
    <property type="project" value="InterPro"/>
</dbReference>
<evidence type="ECO:0000256" key="2">
    <source>
        <dbReference type="ARBA" id="ARBA00008098"/>
    </source>
</evidence>
<sequence>MQKVVFLCIFAIICQTTVGYERTWILRQKRMTNDDECRILIPNFEKRLPTCCQMPNILPGLNNAWEVCFEKFKQFKDKPETKEYKEMAHGNEPPCLFQCVFTQSGLATSDGKVNEDAVIKKMAEGMNNDEKWKSVWRNTFNKCLNDVKQEDKEQIKMMNTPAGRLMKCFLRDLYMNCPKNVWVENSECLNLKNLVQKCPQMPPPINGFEIKNK</sequence>
<comment type="caution">
    <text evidence="5">The sequence shown here is derived from an EMBL/GenBank/DDBJ whole genome shotgun (WGS) entry which is preliminary data.</text>
</comment>
<dbReference type="InterPro" id="IPR006170">
    <property type="entry name" value="PBP/GOBP"/>
</dbReference>